<dbReference type="Proteomes" id="UP000765509">
    <property type="component" value="Unassembled WGS sequence"/>
</dbReference>
<accession>A0A9Q3E7V5</accession>
<evidence type="ECO:0000256" key="1">
    <source>
        <dbReference type="SAM" id="MobiDB-lite"/>
    </source>
</evidence>
<protein>
    <submittedName>
        <fullName evidence="2">Uncharacterized protein</fullName>
    </submittedName>
</protein>
<reference evidence="2" key="1">
    <citation type="submission" date="2021-03" db="EMBL/GenBank/DDBJ databases">
        <title>Draft genome sequence of rust myrtle Austropuccinia psidii MF-1, a brazilian biotype.</title>
        <authorList>
            <person name="Quecine M.C."/>
            <person name="Pachon D.M.R."/>
            <person name="Bonatelli M.L."/>
            <person name="Correr F.H."/>
            <person name="Franceschini L.M."/>
            <person name="Leite T.F."/>
            <person name="Margarido G.R.A."/>
            <person name="Almeida C.A."/>
            <person name="Ferrarezi J.A."/>
            <person name="Labate C.A."/>
        </authorList>
    </citation>
    <scope>NUCLEOTIDE SEQUENCE</scope>
    <source>
        <strain evidence="2">MF-1</strain>
    </source>
</reference>
<keyword evidence="3" id="KW-1185">Reference proteome</keyword>
<feature type="compositionally biased region" description="Basic and acidic residues" evidence="1">
    <location>
        <begin position="39"/>
        <end position="50"/>
    </location>
</feature>
<evidence type="ECO:0000313" key="3">
    <source>
        <dbReference type="Proteomes" id="UP000765509"/>
    </source>
</evidence>
<name>A0A9Q3E7V5_9BASI</name>
<evidence type="ECO:0000313" key="2">
    <source>
        <dbReference type="EMBL" id="MBW0512822.1"/>
    </source>
</evidence>
<proteinExistence type="predicted"/>
<comment type="caution">
    <text evidence="2">The sequence shown here is derived from an EMBL/GenBank/DDBJ whole genome shotgun (WGS) entry which is preliminary data.</text>
</comment>
<gene>
    <name evidence="2" type="ORF">O181_052537</name>
</gene>
<feature type="region of interest" description="Disordered" evidence="1">
    <location>
        <begin position="1"/>
        <end position="66"/>
    </location>
</feature>
<organism evidence="2 3">
    <name type="scientific">Austropuccinia psidii MF-1</name>
    <dbReference type="NCBI Taxonomy" id="1389203"/>
    <lineage>
        <taxon>Eukaryota</taxon>
        <taxon>Fungi</taxon>
        <taxon>Dikarya</taxon>
        <taxon>Basidiomycota</taxon>
        <taxon>Pucciniomycotina</taxon>
        <taxon>Pucciniomycetes</taxon>
        <taxon>Pucciniales</taxon>
        <taxon>Sphaerophragmiaceae</taxon>
        <taxon>Austropuccinia</taxon>
    </lineage>
</organism>
<dbReference type="AlphaFoldDB" id="A0A9Q3E7V5"/>
<dbReference type="EMBL" id="AVOT02023010">
    <property type="protein sequence ID" value="MBW0512822.1"/>
    <property type="molecule type" value="Genomic_DNA"/>
</dbReference>
<sequence length="96" mass="10799">MRTSLEKEGPVASSSSKQAPEMSKDKPKGPQKNQRGHMSHQEKGKGKANGDRPYPQGYWIPKSEPSSVDSVFNMARTLVEFKAKEQERMKSTFLCK</sequence>